<reference evidence="9" key="2">
    <citation type="journal article" date="2021" name="PeerJ">
        <title>Extensive microbial diversity within the chicken gut microbiome revealed by metagenomics and culture.</title>
        <authorList>
            <person name="Gilroy R."/>
            <person name="Ravi A."/>
            <person name="Getino M."/>
            <person name="Pursley I."/>
            <person name="Horton D.L."/>
            <person name="Alikhan N.F."/>
            <person name="Baker D."/>
            <person name="Gharbi K."/>
            <person name="Hall N."/>
            <person name="Watson M."/>
            <person name="Adriaenssens E.M."/>
            <person name="Foster-Nyarko E."/>
            <person name="Jarju S."/>
            <person name="Secka A."/>
            <person name="Antonio M."/>
            <person name="Oren A."/>
            <person name="Chaudhuri R.R."/>
            <person name="La Ragione R."/>
            <person name="Hildebrand F."/>
            <person name="Pallen M.J."/>
        </authorList>
    </citation>
    <scope>NUCLEOTIDE SEQUENCE</scope>
    <source>
        <strain evidence="9">CHK189-12415</strain>
    </source>
</reference>
<evidence type="ECO:0000256" key="6">
    <source>
        <dbReference type="ARBA" id="ARBA00022969"/>
    </source>
</evidence>
<keyword evidence="1 7" id="KW-0723">Serine/threonine-protein kinase</keyword>
<evidence type="ECO:0000256" key="7">
    <source>
        <dbReference type="HAMAP-Rule" id="MF_00637"/>
    </source>
</evidence>
<dbReference type="GO" id="GO:0005524">
    <property type="term" value="F:ATP binding"/>
    <property type="evidence" value="ECO:0007669"/>
    <property type="project" value="UniProtKB-KW"/>
</dbReference>
<comment type="similarity">
    <text evidence="7">Belongs to the anti-sigma-factor family.</text>
</comment>
<dbReference type="PANTHER" id="PTHR35526:SF3">
    <property type="entry name" value="ANTI-SIGMA-F FACTOR RSBW"/>
    <property type="match status" value="1"/>
</dbReference>
<feature type="domain" description="Histidine kinase/HSP90-like ATPase" evidence="8">
    <location>
        <begin position="37"/>
        <end position="142"/>
    </location>
</feature>
<evidence type="ECO:0000313" key="9">
    <source>
        <dbReference type="EMBL" id="HIR59978.1"/>
    </source>
</evidence>
<evidence type="ECO:0000256" key="4">
    <source>
        <dbReference type="ARBA" id="ARBA00022777"/>
    </source>
</evidence>
<dbReference type="InterPro" id="IPR050267">
    <property type="entry name" value="Anti-sigma-factor_SerPK"/>
</dbReference>
<protein>
    <recommendedName>
        <fullName evidence="7">Anti-sigma F factor</fullName>
        <ecNumber evidence="7">2.7.11.1</ecNumber>
    </recommendedName>
    <alternativeName>
        <fullName evidence="7">Stage II sporulation protein AB</fullName>
    </alternativeName>
</protein>
<dbReference type="GO" id="GO:0016989">
    <property type="term" value="F:sigma factor antagonist activity"/>
    <property type="evidence" value="ECO:0007669"/>
    <property type="project" value="InterPro"/>
</dbReference>
<sequence length="160" mass="17192">MKAINTMTLTFDSLEANESFARSATAGFFTQLDPTVEELCDIRTAVSEAVTNAIVHGYRREKGKVKLTARIYPGRKISVTVRDSGCGIADIEKAMEPLYTTDPEGERSGLGFSVMQSFMDSVKVSSAPGKGTAVTMQRTLSPLPDDGGVIVDFSCRGAEI</sequence>
<keyword evidence="2 7" id="KW-0808">Transferase</keyword>
<accession>A0A9D1J403</accession>
<organism evidence="9 10">
    <name type="scientific">Candidatus Faecivivens stercoravium</name>
    <dbReference type="NCBI Taxonomy" id="2840803"/>
    <lineage>
        <taxon>Bacteria</taxon>
        <taxon>Bacillati</taxon>
        <taxon>Bacillota</taxon>
        <taxon>Clostridia</taxon>
        <taxon>Eubacteriales</taxon>
        <taxon>Oscillospiraceae</taxon>
        <taxon>Oscillospiraceae incertae sedis</taxon>
        <taxon>Candidatus Faecivivens</taxon>
    </lineage>
</organism>
<evidence type="ECO:0000259" key="8">
    <source>
        <dbReference type="SMART" id="SM00387"/>
    </source>
</evidence>
<dbReference type="Gene3D" id="3.30.565.10">
    <property type="entry name" value="Histidine kinase-like ATPase, C-terminal domain"/>
    <property type="match status" value="1"/>
</dbReference>
<comment type="catalytic activity">
    <reaction evidence="7">
        <text>L-threonyl-[protein] + ATP = O-phospho-L-threonyl-[protein] + ADP + H(+)</text>
        <dbReference type="Rhea" id="RHEA:46608"/>
        <dbReference type="Rhea" id="RHEA-COMP:11060"/>
        <dbReference type="Rhea" id="RHEA-COMP:11605"/>
        <dbReference type="ChEBI" id="CHEBI:15378"/>
        <dbReference type="ChEBI" id="CHEBI:30013"/>
        <dbReference type="ChEBI" id="CHEBI:30616"/>
        <dbReference type="ChEBI" id="CHEBI:61977"/>
        <dbReference type="ChEBI" id="CHEBI:456216"/>
        <dbReference type="EC" id="2.7.11.1"/>
    </reaction>
</comment>
<dbReference type="HAMAP" id="MF_00637">
    <property type="entry name" value="Anti_sigma_F"/>
    <property type="match status" value="1"/>
</dbReference>
<dbReference type="GO" id="GO:0004674">
    <property type="term" value="F:protein serine/threonine kinase activity"/>
    <property type="evidence" value="ECO:0007669"/>
    <property type="project" value="UniProtKB-KW"/>
</dbReference>
<dbReference type="SUPFAM" id="SSF55874">
    <property type="entry name" value="ATPase domain of HSP90 chaperone/DNA topoisomerase II/histidine kinase"/>
    <property type="match status" value="1"/>
</dbReference>
<evidence type="ECO:0000313" key="10">
    <source>
        <dbReference type="Proteomes" id="UP000824241"/>
    </source>
</evidence>
<dbReference type="Pfam" id="PF13581">
    <property type="entry name" value="HATPase_c_2"/>
    <property type="match status" value="1"/>
</dbReference>
<evidence type="ECO:0000256" key="1">
    <source>
        <dbReference type="ARBA" id="ARBA00022527"/>
    </source>
</evidence>
<evidence type="ECO:0000256" key="3">
    <source>
        <dbReference type="ARBA" id="ARBA00022741"/>
    </source>
</evidence>
<comment type="caution">
    <text evidence="9">The sequence shown here is derived from an EMBL/GenBank/DDBJ whole genome shotgun (WGS) entry which is preliminary data.</text>
</comment>
<proteinExistence type="inferred from homology"/>
<comment type="function">
    <text evidence="7">Binds to sigma F and blocks its ability to form an RNA polymerase holoenzyme (E-sigma F). Phosphorylates SpoIIAA on a serine residue. This phosphorylation may enable SpoIIAA to act as an anti-anti-sigma factor that counteracts SpoIIAB and thus releases sigma F from inhibition.</text>
</comment>
<evidence type="ECO:0000256" key="2">
    <source>
        <dbReference type="ARBA" id="ARBA00022679"/>
    </source>
</evidence>
<dbReference type="GO" id="GO:0042174">
    <property type="term" value="P:negative regulation of sporulation resulting in formation of a cellular spore"/>
    <property type="evidence" value="ECO:0007669"/>
    <property type="project" value="InterPro"/>
</dbReference>
<dbReference type="EMBL" id="DVHA01000005">
    <property type="protein sequence ID" value="HIR59978.1"/>
    <property type="molecule type" value="Genomic_DNA"/>
</dbReference>
<reference evidence="9" key="1">
    <citation type="submission" date="2020-10" db="EMBL/GenBank/DDBJ databases">
        <authorList>
            <person name="Gilroy R."/>
        </authorList>
    </citation>
    <scope>NUCLEOTIDE SEQUENCE</scope>
    <source>
        <strain evidence="9">CHK189-12415</strain>
    </source>
</reference>
<dbReference type="InterPro" id="IPR003594">
    <property type="entry name" value="HATPase_dom"/>
</dbReference>
<dbReference type="Proteomes" id="UP000824241">
    <property type="component" value="Unassembled WGS sequence"/>
</dbReference>
<keyword evidence="5 7" id="KW-0067">ATP-binding</keyword>
<dbReference type="AlphaFoldDB" id="A0A9D1J403"/>
<dbReference type="InterPro" id="IPR010194">
    <property type="entry name" value="Anti-sigma_F"/>
</dbReference>
<name>A0A9D1J403_9FIRM</name>
<dbReference type="SMART" id="SM00387">
    <property type="entry name" value="HATPase_c"/>
    <property type="match status" value="1"/>
</dbReference>
<dbReference type="InterPro" id="IPR036890">
    <property type="entry name" value="HATPase_C_sf"/>
</dbReference>
<dbReference type="PANTHER" id="PTHR35526">
    <property type="entry name" value="ANTI-SIGMA-F FACTOR RSBW-RELATED"/>
    <property type="match status" value="1"/>
</dbReference>
<dbReference type="NCBIfam" id="TIGR01925">
    <property type="entry name" value="spIIAB"/>
    <property type="match status" value="1"/>
</dbReference>
<keyword evidence="3 7" id="KW-0547">Nucleotide-binding</keyword>
<dbReference type="GO" id="GO:0030436">
    <property type="term" value="P:asexual sporulation"/>
    <property type="evidence" value="ECO:0007669"/>
    <property type="project" value="UniProtKB-UniRule"/>
</dbReference>
<keyword evidence="6 7" id="KW-0749">Sporulation</keyword>
<evidence type="ECO:0000256" key="5">
    <source>
        <dbReference type="ARBA" id="ARBA00022840"/>
    </source>
</evidence>
<dbReference type="GO" id="GO:0030435">
    <property type="term" value="P:sporulation resulting in formation of a cellular spore"/>
    <property type="evidence" value="ECO:0007669"/>
    <property type="project" value="UniProtKB-KW"/>
</dbReference>
<keyword evidence="4 7" id="KW-0418">Kinase</keyword>
<comment type="catalytic activity">
    <reaction evidence="7">
        <text>L-seryl-[protein] + ATP = O-phospho-L-seryl-[protein] + ADP + H(+)</text>
        <dbReference type="Rhea" id="RHEA:17989"/>
        <dbReference type="Rhea" id="RHEA-COMP:9863"/>
        <dbReference type="Rhea" id="RHEA-COMP:11604"/>
        <dbReference type="ChEBI" id="CHEBI:15378"/>
        <dbReference type="ChEBI" id="CHEBI:29999"/>
        <dbReference type="ChEBI" id="CHEBI:30616"/>
        <dbReference type="ChEBI" id="CHEBI:83421"/>
        <dbReference type="ChEBI" id="CHEBI:456216"/>
        <dbReference type="EC" id="2.7.11.1"/>
    </reaction>
</comment>
<dbReference type="EC" id="2.7.11.1" evidence="7"/>
<gene>
    <name evidence="7" type="primary">spoIIAB</name>
    <name evidence="9" type="ORF">IAB37_00155</name>
</gene>